<evidence type="ECO:0000313" key="2">
    <source>
        <dbReference type="Proteomes" id="UP001140096"/>
    </source>
</evidence>
<keyword evidence="2" id="KW-1185">Reference proteome</keyword>
<dbReference type="EMBL" id="JANBUP010000151">
    <property type="protein sequence ID" value="KAJ2812820.1"/>
    <property type="molecule type" value="Genomic_DNA"/>
</dbReference>
<gene>
    <name evidence="1" type="ORF">H4S07_001124</name>
</gene>
<reference evidence="1" key="1">
    <citation type="submission" date="2022-07" db="EMBL/GenBank/DDBJ databases">
        <title>Phylogenomic reconstructions and comparative analyses of Kickxellomycotina fungi.</title>
        <authorList>
            <person name="Reynolds N.K."/>
            <person name="Stajich J.E."/>
            <person name="Barry K."/>
            <person name="Grigoriev I.V."/>
            <person name="Crous P."/>
            <person name="Smith M.E."/>
        </authorList>
    </citation>
    <scope>NUCLEOTIDE SEQUENCE</scope>
    <source>
        <strain evidence="1">CBS 102833</strain>
    </source>
</reference>
<protein>
    <submittedName>
        <fullName evidence="1">Uncharacterized protein</fullName>
    </submittedName>
</protein>
<accession>A0ACC1LP87</accession>
<organism evidence="1 2">
    <name type="scientific">Coemansia furcata</name>
    <dbReference type="NCBI Taxonomy" id="417177"/>
    <lineage>
        <taxon>Eukaryota</taxon>
        <taxon>Fungi</taxon>
        <taxon>Fungi incertae sedis</taxon>
        <taxon>Zoopagomycota</taxon>
        <taxon>Kickxellomycotina</taxon>
        <taxon>Kickxellomycetes</taxon>
        <taxon>Kickxellales</taxon>
        <taxon>Kickxellaceae</taxon>
        <taxon>Coemansia</taxon>
    </lineage>
</organism>
<comment type="caution">
    <text evidence="1">The sequence shown here is derived from an EMBL/GenBank/DDBJ whole genome shotgun (WGS) entry which is preliminary data.</text>
</comment>
<sequence>MSQAQEGPPLPLPGTPAATDPEPTSNPKHYKVPDEYKIVNPDDEAELKKKFPEIDYICGQPPERCSGANYTFEKEDKKVFRMVLSKLVREEWMLRELRHYVKSLTFLGFEATRAMLLHLLLCFEKGPDAPLPKIDPRYVGQFFRGLRDQRSSKHSEDSNSSSSAQGKNGDIDEDVKKTLKLYEGTYNESGYNGFGRRYETMTALINYIVIDYLGDLKTHVEKNAFVVLKRFIVYDLTKDNVDYVAKQRRQRTKKDGYARCNGGGGQMKQHKLARRERRWQYVAAGNVPHKKVVERANSILTKVNNAKTEKCHNEDWAKYGTAISVAKSIEQRLRVTYDLNAKLQAADKGTVSLIPLYSASAKYITVDTMGLFDILMERERHNDEDQCKKGCEHCKDRAPFKRSDTNVKRFRWNRMEHWLKFFKIPEKLLVAKTERPTENKVYFNTMIMTDGYSTSLSTFRWRQKALPERSPEAPNTPSDPSVAEPSSEPSTSVPSASALPAPPRKRGRSQKTATAPESVASNPPISAPSASTSTVAAQLPTETNVTSTAGVKRKRTSKAAVKIGHRRVVSRVPSPAPVRVPGPEPPPLPGPETEPEPMEVDAPANPPAYTKRDIEAAHARAMAEFAANPSDKVLPANPSSEAIEALYAAIPANFDDILAELHVSNAASIALHAKSKADAHETATMDRAEYLREHERAVVRDKYVKVATLAYEAALREAEDRNEDLEAARRVAKEVAERGVHVAECVAINAIDAKARKAADIYAELRHPDHEYIGGDPGKKTVLSLAKLGDPEWSCEFSAKQYHEDSGSTWRASYMNQQIDRLSLREWMSKTPTSKTVSSDETLELLRYLFKTKSFDAYMQMHQKPKVRKVRWCKYEQTQRTIAKMCGTITKSHKREKTTFCIGDAEMNNMRGCMPSPRVKKFTDYLVRTGWNIVMVRETNTSQVCSSCMMRLQDDQVPVKLCDVGGNCDPFRCQGRPSNKHFVRRCTTCGIMWNRDYNAARNIAYLGMLKCLGLPRPWFFSKHLEDPPLCPSAIVGYTDPNNAELAKETLVPVYRTPRARRERPNATPTEPTRPAAAAPKATCKPPRKSHEERPRMIPAAARAARAREAAAKAAAKATEVAEALRVNPEANQPSERAVNRAEVNAKRIARERELIADIQSQPAGNAV</sequence>
<evidence type="ECO:0000313" key="1">
    <source>
        <dbReference type="EMBL" id="KAJ2812820.1"/>
    </source>
</evidence>
<name>A0ACC1LP87_9FUNG</name>
<proteinExistence type="predicted"/>
<dbReference type="Proteomes" id="UP001140096">
    <property type="component" value="Unassembled WGS sequence"/>
</dbReference>